<organism evidence="2 3">
    <name type="scientific">Enterococcus ureasiticus</name>
    <dbReference type="NCBI Taxonomy" id="903984"/>
    <lineage>
        <taxon>Bacteria</taxon>
        <taxon>Bacillati</taxon>
        <taxon>Bacillota</taxon>
        <taxon>Bacilli</taxon>
        <taxon>Lactobacillales</taxon>
        <taxon>Enterococcaceae</taxon>
        <taxon>Enterococcus</taxon>
    </lineage>
</organism>
<reference evidence="3" key="1">
    <citation type="submission" date="2016-09" db="EMBL/GenBank/DDBJ databases">
        <authorList>
            <person name="Gulvik C.A."/>
        </authorList>
    </citation>
    <scope>NUCLEOTIDE SEQUENCE [LARGE SCALE GENOMIC DNA]</scope>
    <source>
        <strain evidence="3">DSM 23328</strain>
    </source>
</reference>
<dbReference type="STRING" id="903984.BCR21_09000"/>
<keyword evidence="1" id="KW-1133">Transmembrane helix</keyword>
<dbReference type="InterPro" id="IPR046674">
    <property type="entry name" value="DUF6544"/>
</dbReference>
<dbReference type="Pfam" id="PF20181">
    <property type="entry name" value="DUF6544"/>
    <property type="match status" value="1"/>
</dbReference>
<keyword evidence="3" id="KW-1185">Reference proteome</keyword>
<feature type="transmembrane region" description="Helical" evidence="1">
    <location>
        <begin position="6"/>
        <end position="26"/>
    </location>
</feature>
<dbReference type="RefSeq" id="WP_069646470.1">
    <property type="nucleotide sequence ID" value="NZ_MIJZ01000013.1"/>
</dbReference>
<dbReference type="Proteomes" id="UP000094068">
    <property type="component" value="Unassembled WGS sequence"/>
</dbReference>
<accession>A0A1E5GG72</accession>
<proteinExistence type="predicted"/>
<keyword evidence="1" id="KW-0472">Membrane</keyword>
<dbReference type="AlphaFoldDB" id="A0A1E5GG72"/>
<dbReference type="OrthoDB" id="9786534at2"/>
<name>A0A1E5GG72_9ENTE</name>
<comment type="caution">
    <text evidence="2">The sequence shown here is derived from an EMBL/GenBank/DDBJ whole genome shotgun (WGS) entry which is preliminary data.</text>
</comment>
<protein>
    <submittedName>
        <fullName evidence="2">Uncharacterized protein</fullName>
    </submittedName>
</protein>
<gene>
    <name evidence="2" type="ORF">BCR21_09000</name>
</gene>
<evidence type="ECO:0000313" key="2">
    <source>
        <dbReference type="EMBL" id="OEG11712.1"/>
    </source>
</evidence>
<evidence type="ECO:0000313" key="3">
    <source>
        <dbReference type="Proteomes" id="UP000094068"/>
    </source>
</evidence>
<evidence type="ECO:0000256" key="1">
    <source>
        <dbReference type="SAM" id="Phobius"/>
    </source>
</evidence>
<keyword evidence="1" id="KW-0812">Transmembrane</keyword>
<dbReference type="EMBL" id="MIJZ01000013">
    <property type="protein sequence ID" value="OEG11712.1"/>
    <property type="molecule type" value="Genomic_DNA"/>
</dbReference>
<sequence>MGIVLGMVIALLGGFIIFMNIPYSPVVSEFRELQKEINLGSTNFESKVFTMKDIAYLPKPVQNYFIQCGFIGKRKMKIMNAKFYDADFILNKGSKPIKINYFQSNVANAPIRLALIDTSIYGLPFQGIDKYIDGAGSMKGVLGKVFTLFDEGGTEFEKASLATYLAECFLVPSAILENDIAWEEIDEYTVKAIIHYKDVSVSGIFTFNKDGEVISFFTKDRMAISTDGTKENAPWSATFKNYISKNGVKNPSRLQGIWHYSEGDSIYFDGKLSEIKYE</sequence>